<evidence type="ECO:0000313" key="3">
    <source>
        <dbReference type="Proteomes" id="UP000476055"/>
    </source>
</evidence>
<protein>
    <submittedName>
        <fullName evidence="2">Uncharacterized protein</fullName>
    </submittedName>
</protein>
<name>A0A6L5YME0_9FIRM</name>
<evidence type="ECO:0000256" key="1">
    <source>
        <dbReference type="SAM" id="MobiDB-lite"/>
    </source>
</evidence>
<dbReference type="EMBL" id="VUMU01000015">
    <property type="protein sequence ID" value="MST58842.1"/>
    <property type="molecule type" value="Genomic_DNA"/>
</dbReference>
<accession>A0A6L5YME0</accession>
<dbReference type="RefSeq" id="WP_154497371.1">
    <property type="nucleotide sequence ID" value="NZ_VUMU01000015.1"/>
</dbReference>
<dbReference type="Pfam" id="PF18941">
    <property type="entry name" value="DUF5688"/>
    <property type="match status" value="1"/>
</dbReference>
<dbReference type="InterPro" id="IPR043743">
    <property type="entry name" value="DUF5688"/>
</dbReference>
<evidence type="ECO:0000313" key="2">
    <source>
        <dbReference type="EMBL" id="MST58842.1"/>
    </source>
</evidence>
<gene>
    <name evidence="2" type="ORF">FYJ59_11445</name>
</gene>
<dbReference type="Proteomes" id="UP000476055">
    <property type="component" value="Unassembled WGS sequence"/>
</dbReference>
<organism evidence="2 3">
    <name type="scientific">Waltera intestinalis</name>
    <dbReference type="NCBI Taxonomy" id="2606635"/>
    <lineage>
        <taxon>Bacteria</taxon>
        <taxon>Bacillati</taxon>
        <taxon>Bacillota</taxon>
        <taxon>Clostridia</taxon>
        <taxon>Lachnospirales</taxon>
        <taxon>Lachnospiraceae</taxon>
        <taxon>Waltera</taxon>
    </lineage>
</organism>
<reference evidence="2 3" key="1">
    <citation type="submission" date="2019-08" db="EMBL/GenBank/DDBJ databases">
        <title>In-depth cultivation of the pig gut microbiome towards novel bacterial diversity and tailored functional studies.</title>
        <authorList>
            <person name="Wylensek D."/>
            <person name="Hitch T.C.A."/>
            <person name="Clavel T."/>
        </authorList>
    </citation>
    <scope>NUCLEOTIDE SEQUENCE [LARGE SCALE GENOMIC DNA]</scope>
    <source>
        <strain evidence="2 3">WCA3-601-WT-6H</strain>
    </source>
</reference>
<feature type="region of interest" description="Disordered" evidence="1">
    <location>
        <begin position="340"/>
        <end position="363"/>
    </location>
</feature>
<keyword evidence="3" id="KW-1185">Reference proteome</keyword>
<comment type="caution">
    <text evidence="2">The sequence shown here is derived from an EMBL/GenBank/DDBJ whole genome shotgun (WGS) entry which is preliminary data.</text>
</comment>
<proteinExistence type="predicted"/>
<sequence length="363" mass="39729">MDFNEFKEQFTEDVKQGLADAGIEAKVSTNTVEKMNESYEAMTVTPEGSNVGVNVNMEKFFEAYENGTDYEAVVGKAIGVIEGGFANQPTVDVSALTDYDQMKDKLIMEVVSAEANADMLDKVPHKEMEDMAVVYRFEIDSNDDGRATILVTNQLIETMGVTPEQLHADAMENAPELKPAVIKGMSEVMAEMMGVSTEDLAMMGMPMDPADEQMFVASVPDKIHGAGVLAYQDFMDQAAERVGGDFFILPSSIHEVLIVPDNGNMSLSDLEAMVKEVNATQVAPEDKLTDSVYHYDSQAKIFELGEKFVERQSEKEAGIEAEASEKGSVLDELKAKKDEVAKQPKKEAVEKAVKSKGSKGEEL</sequence>
<dbReference type="AlphaFoldDB" id="A0A6L5YME0"/>